<dbReference type="Pfam" id="PF13967">
    <property type="entry name" value="RSN1_TM"/>
    <property type="match status" value="1"/>
</dbReference>
<comment type="subcellular location">
    <subcellularLocation>
        <location evidence="1">Membrane</location>
        <topology evidence="1">Multi-pass membrane protein</topology>
    </subcellularLocation>
</comment>
<dbReference type="InterPro" id="IPR045122">
    <property type="entry name" value="Csc1-like"/>
</dbReference>
<feature type="non-terminal residue" evidence="11">
    <location>
        <position position="531"/>
    </location>
</feature>
<feature type="transmembrane region" description="Helical" evidence="7">
    <location>
        <begin position="319"/>
        <end position="348"/>
    </location>
</feature>
<dbReference type="PANTHER" id="PTHR13018:SF139">
    <property type="entry name" value="PHOSPHATE METABOLISM PROTEIN 7"/>
    <property type="match status" value="1"/>
</dbReference>
<evidence type="ECO:0000259" key="9">
    <source>
        <dbReference type="Pfam" id="PF13967"/>
    </source>
</evidence>
<feature type="transmembrane region" description="Helical" evidence="7">
    <location>
        <begin position="276"/>
        <end position="299"/>
    </location>
</feature>
<protein>
    <submittedName>
        <fullName evidence="11">Phosphate metabolism protein 7</fullName>
    </submittedName>
</protein>
<dbReference type="InterPro" id="IPR032880">
    <property type="entry name" value="CSC1/OSCA1-like_N"/>
</dbReference>
<evidence type="ECO:0000256" key="4">
    <source>
        <dbReference type="ARBA" id="ARBA00022692"/>
    </source>
</evidence>
<organism evidence="11 12">
    <name type="scientific">Coemansia guatemalensis</name>
    <dbReference type="NCBI Taxonomy" id="2761395"/>
    <lineage>
        <taxon>Eukaryota</taxon>
        <taxon>Fungi</taxon>
        <taxon>Fungi incertae sedis</taxon>
        <taxon>Zoopagomycota</taxon>
        <taxon>Kickxellomycotina</taxon>
        <taxon>Kickxellomycetes</taxon>
        <taxon>Kickxellales</taxon>
        <taxon>Kickxellaceae</taxon>
        <taxon>Coemansia</taxon>
    </lineage>
</organism>
<keyword evidence="5 7" id="KW-1133">Transmembrane helix</keyword>
<feature type="domain" description="CSC1/OSCA1-like cytosolic" evidence="10">
    <location>
        <begin position="86"/>
        <end position="263"/>
    </location>
</feature>
<dbReference type="EMBL" id="JANBUO010001084">
    <property type="protein sequence ID" value="KAJ2799925.1"/>
    <property type="molecule type" value="Genomic_DNA"/>
</dbReference>
<dbReference type="PANTHER" id="PTHR13018">
    <property type="entry name" value="PROBABLE MEMBRANE PROTEIN DUF221-RELATED"/>
    <property type="match status" value="1"/>
</dbReference>
<keyword evidence="6 7" id="KW-0472">Membrane</keyword>
<accession>A0A9W8HYZ7</accession>
<comment type="caution">
    <text evidence="11">The sequence shown here is derived from an EMBL/GenBank/DDBJ whole genome shotgun (WGS) entry which is preliminary data.</text>
</comment>
<evidence type="ECO:0000256" key="3">
    <source>
        <dbReference type="ARBA" id="ARBA00022448"/>
    </source>
</evidence>
<gene>
    <name evidence="11" type="primary">PHM7_2</name>
    <name evidence="11" type="ORF">H4R20_004247</name>
</gene>
<dbReference type="GO" id="GO:0005886">
    <property type="term" value="C:plasma membrane"/>
    <property type="evidence" value="ECO:0007669"/>
    <property type="project" value="TreeGrafter"/>
</dbReference>
<evidence type="ECO:0000313" key="11">
    <source>
        <dbReference type="EMBL" id="KAJ2799925.1"/>
    </source>
</evidence>
<feature type="transmembrane region" description="Helical" evidence="7">
    <location>
        <begin position="368"/>
        <end position="390"/>
    </location>
</feature>
<evidence type="ECO:0000256" key="1">
    <source>
        <dbReference type="ARBA" id="ARBA00004141"/>
    </source>
</evidence>
<feature type="transmembrane region" description="Helical" evidence="7">
    <location>
        <begin position="42"/>
        <end position="61"/>
    </location>
</feature>
<dbReference type="GO" id="GO:0005227">
    <property type="term" value="F:calcium-activated cation channel activity"/>
    <property type="evidence" value="ECO:0007669"/>
    <property type="project" value="InterPro"/>
</dbReference>
<evidence type="ECO:0000259" key="10">
    <source>
        <dbReference type="Pfam" id="PF14703"/>
    </source>
</evidence>
<evidence type="ECO:0000256" key="2">
    <source>
        <dbReference type="ARBA" id="ARBA00007779"/>
    </source>
</evidence>
<feature type="domain" description="CSC1/OSCA1-like N-terminal transmembrane" evidence="9">
    <location>
        <begin position="1"/>
        <end position="61"/>
    </location>
</feature>
<feature type="transmembrane region" description="Helical" evidence="7">
    <location>
        <begin position="410"/>
        <end position="431"/>
    </location>
</feature>
<keyword evidence="4 7" id="KW-0812">Transmembrane</keyword>
<feature type="transmembrane region" description="Helical" evidence="7">
    <location>
        <begin position="481"/>
        <end position="503"/>
    </location>
</feature>
<dbReference type="Pfam" id="PF14703">
    <property type="entry name" value="PHM7_cyt"/>
    <property type="match status" value="1"/>
</dbReference>
<dbReference type="InterPro" id="IPR027815">
    <property type="entry name" value="CSC1/OSCA1-like_cyt"/>
</dbReference>
<comment type="similarity">
    <text evidence="2">Belongs to the CSC1 (TC 1.A.17) family.</text>
</comment>
<evidence type="ECO:0000256" key="7">
    <source>
        <dbReference type="SAM" id="Phobius"/>
    </source>
</evidence>
<evidence type="ECO:0000313" key="12">
    <source>
        <dbReference type="Proteomes" id="UP001140094"/>
    </source>
</evidence>
<dbReference type="Pfam" id="PF02714">
    <property type="entry name" value="RSN1_7TM"/>
    <property type="match status" value="1"/>
</dbReference>
<evidence type="ECO:0000259" key="8">
    <source>
        <dbReference type="Pfam" id="PF02714"/>
    </source>
</evidence>
<dbReference type="InterPro" id="IPR003864">
    <property type="entry name" value="CSC1/OSCA1-like_7TM"/>
</dbReference>
<evidence type="ECO:0000256" key="6">
    <source>
        <dbReference type="ARBA" id="ARBA00023136"/>
    </source>
</evidence>
<dbReference type="Proteomes" id="UP001140094">
    <property type="component" value="Unassembled WGS sequence"/>
</dbReference>
<name>A0A9W8HYZ7_9FUNG</name>
<dbReference type="AlphaFoldDB" id="A0A9W8HYZ7"/>
<evidence type="ECO:0000256" key="5">
    <source>
        <dbReference type="ARBA" id="ARBA00022989"/>
    </source>
</evidence>
<dbReference type="OrthoDB" id="1076608at2759"/>
<feature type="domain" description="CSC1/OSCA1-like 7TM region" evidence="8">
    <location>
        <begin position="275"/>
        <end position="530"/>
    </location>
</feature>
<reference evidence="11" key="1">
    <citation type="submission" date="2022-07" db="EMBL/GenBank/DDBJ databases">
        <title>Phylogenomic reconstructions and comparative analyses of Kickxellomycotina fungi.</title>
        <authorList>
            <person name="Reynolds N.K."/>
            <person name="Stajich J.E."/>
            <person name="Barry K."/>
            <person name="Grigoriev I.V."/>
            <person name="Crous P."/>
            <person name="Smith M.E."/>
        </authorList>
    </citation>
    <scope>NUCLEOTIDE SEQUENCE</scope>
    <source>
        <strain evidence="11">NRRL 1565</strain>
    </source>
</reference>
<proteinExistence type="inferred from homology"/>
<keyword evidence="3" id="KW-0813">Transport</keyword>
<keyword evidence="12" id="KW-1185">Reference proteome</keyword>
<sequence>MFSVISVMSASAMLPVNIKGTMGATGLNALSIGNVDPKSNLLWVHVGVFALSIIWVLWSIVGELRIYTHLRMWWLTSGHASTASASTVLISDIPSSLMNDDKRIHTLFDSMFPGGVRQLFVNRSSKKLIDIVDRRNSLASKLEKLLTDYAVKCLKAWEQAERIGALYTPPARPMAMKGLRIPFLSSCRTDAFEYYASEILVCNRYISETAENMDLLERQPSALVMFNKQIAAHMAAQTVLDFQPFSMARVSTNVNPEDIIWSNLQISPWSRRIRGYISFIITVALIVLWTVLTAILSSLVQVNSLVELKAFHWLKVNSIVMGMFSGIVPSLVLAVLMNLLPTVLRLLLRVEGTTRRSEIDLRLLHRYYFFQIWNIYLVSIFSSSVFQIAVKSIGEPGKIVELIQTQVPQSATNILTYVLLLAFLGAAKEVLQGTRLALRYVLPLLLPNTPRNICRAETPAEFDWGTSIPTHSLIFVMGFSYSFIAPIVNWFVAVYFGLFYLIYRYQFLYVYNDTNWSTGGLSFPKSVKQML</sequence>